<feature type="transmembrane region" description="Helical" evidence="11">
    <location>
        <begin position="100"/>
        <end position="120"/>
    </location>
</feature>
<dbReference type="GO" id="GO:0050660">
    <property type="term" value="F:flavin adenine dinucleotide binding"/>
    <property type="evidence" value="ECO:0007669"/>
    <property type="project" value="InterPro"/>
</dbReference>
<dbReference type="PROSITE" id="PS51371">
    <property type="entry name" value="CBS"/>
    <property type="match status" value="2"/>
</dbReference>
<dbReference type="Proteomes" id="UP000662873">
    <property type="component" value="Chromosome"/>
</dbReference>
<evidence type="ECO:0000256" key="5">
    <source>
        <dbReference type="ARBA" id="ARBA00022737"/>
    </source>
</evidence>
<dbReference type="AlphaFoldDB" id="A0A809RST1"/>
<dbReference type="Gene3D" id="3.10.580.10">
    <property type="entry name" value="CBS-domain"/>
    <property type="match status" value="1"/>
</dbReference>
<keyword evidence="4 10" id="KW-0812">Transmembrane</keyword>
<keyword evidence="8 10" id="KW-0472">Membrane</keyword>
<evidence type="ECO:0000256" key="10">
    <source>
        <dbReference type="PROSITE-ProRule" id="PRU01193"/>
    </source>
</evidence>
<dbReference type="PROSITE" id="PS51846">
    <property type="entry name" value="CNNM"/>
    <property type="match status" value="1"/>
</dbReference>
<reference evidence="14" key="1">
    <citation type="journal article" name="DNA Res.">
        <title>The physiological potential of anammox bacteria as revealed by their core genome structure.</title>
        <authorList>
            <person name="Okubo T."/>
            <person name="Toyoda A."/>
            <person name="Fukuhara K."/>
            <person name="Uchiyama I."/>
            <person name="Harigaya Y."/>
            <person name="Kuroiwa M."/>
            <person name="Suzuki T."/>
            <person name="Murakami Y."/>
            <person name="Suwa Y."/>
            <person name="Takami H."/>
        </authorList>
    </citation>
    <scope>NUCLEOTIDE SEQUENCE</scope>
    <source>
        <strain evidence="14">317325-2</strain>
    </source>
</reference>
<comment type="subcellular location">
    <subcellularLocation>
        <location evidence="1">Cell membrane</location>
        <topology evidence="1">Multi-pass membrane protein</topology>
    </subcellularLocation>
</comment>
<dbReference type="Gene3D" id="3.30.465.10">
    <property type="match status" value="1"/>
</dbReference>
<dbReference type="InterPro" id="IPR051676">
    <property type="entry name" value="UPF0053_domain"/>
</dbReference>
<dbReference type="SUPFAM" id="SSF56176">
    <property type="entry name" value="FAD-binding/transporter-associated domain-like"/>
    <property type="match status" value="1"/>
</dbReference>
<evidence type="ECO:0000256" key="1">
    <source>
        <dbReference type="ARBA" id="ARBA00004651"/>
    </source>
</evidence>
<feature type="domain" description="CBS" evidence="12">
    <location>
        <begin position="281"/>
        <end position="338"/>
    </location>
</feature>
<evidence type="ECO:0000259" key="12">
    <source>
        <dbReference type="PROSITE" id="PS51371"/>
    </source>
</evidence>
<dbReference type="SUPFAM" id="SSF54631">
    <property type="entry name" value="CBS-domain pair"/>
    <property type="match status" value="1"/>
</dbReference>
<evidence type="ECO:0000256" key="11">
    <source>
        <dbReference type="SAM" id="Phobius"/>
    </source>
</evidence>
<dbReference type="InterPro" id="IPR044751">
    <property type="entry name" value="Ion_transp-like_CBS"/>
</dbReference>
<dbReference type="InterPro" id="IPR036318">
    <property type="entry name" value="FAD-bd_PCMH-like_sf"/>
</dbReference>
<organism evidence="14 15">
    <name type="scientific">Candidatus Nitrosymbiomonas proteolyticus</name>
    <dbReference type="NCBI Taxonomy" id="2608984"/>
    <lineage>
        <taxon>Bacteria</taxon>
        <taxon>Bacillati</taxon>
        <taxon>Armatimonadota</taxon>
        <taxon>Armatimonadota incertae sedis</taxon>
        <taxon>Candidatus Nitrosymbiomonas</taxon>
    </lineage>
</organism>
<dbReference type="EMBL" id="AP021858">
    <property type="protein sequence ID" value="BBO22772.1"/>
    <property type="molecule type" value="Genomic_DNA"/>
</dbReference>
<feature type="transmembrane region" description="Helical" evidence="11">
    <location>
        <begin position="61"/>
        <end position="80"/>
    </location>
</feature>
<evidence type="ECO:0000256" key="2">
    <source>
        <dbReference type="ARBA" id="ARBA00006337"/>
    </source>
</evidence>
<dbReference type="InterPro" id="IPR016169">
    <property type="entry name" value="FAD-bd_PCMH_sub2"/>
</dbReference>
<dbReference type="CDD" id="cd04590">
    <property type="entry name" value="CBS_pair_CorC_HlyC_assoc"/>
    <property type="match status" value="1"/>
</dbReference>
<dbReference type="Pfam" id="PF00571">
    <property type="entry name" value="CBS"/>
    <property type="match status" value="2"/>
</dbReference>
<evidence type="ECO:0000313" key="14">
    <source>
        <dbReference type="EMBL" id="BBO22772.1"/>
    </source>
</evidence>
<dbReference type="GO" id="GO:0005886">
    <property type="term" value="C:plasma membrane"/>
    <property type="evidence" value="ECO:0007669"/>
    <property type="project" value="UniProtKB-SubCell"/>
</dbReference>
<dbReference type="Pfam" id="PF03471">
    <property type="entry name" value="CorC_HlyC"/>
    <property type="match status" value="1"/>
</dbReference>
<keyword evidence="6 10" id="KW-1133">Transmembrane helix</keyword>
<keyword evidence="5" id="KW-0677">Repeat</keyword>
<comment type="similarity">
    <text evidence="2">Belongs to the UPF0053 family.</text>
</comment>
<evidence type="ECO:0000256" key="7">
    <source>
        <dbReference type="ARBA" id="ARBA00023122"/>
    </source>
</evidence>
<feature type="transmembrane region" description="Helical" evidence="11">
    <location>
        <begin position="132"/>
        <end position="154"/>
    </location>
</feature>
<sequence>MEASDLASLLASIGLVLANMFFVAAEYSLVGCRKSHMQALSRRGNRWAAMVVQALDRIHDYVAGIQIAITMCGVGAGSITEPYLTALLRNWFGAGVDRRFSFALAFLLVTYVIVVVGELLPKYLTLRASERVALAVIGPLRVVVTILKPVIFVFRSTGTLLLRLFGVRIDEETKNHLTREELLLLLRSQHEEGAIEVLHAGMVAKALRLDRLDAADIMVHRLDIQWVDVDTPKDKVLAEVRRIPHSRFPVCRNDVDEVVGIVYLHDVVRQLDLPDFSLERIARPAVMVPETLTLDKAIGIMREERTQILIVADEYGGTSGLITLEDIVEEVFGELEDSLESEQEAIRLLPGGRISARAEVRFDEIVEKLGIELEEEPGTETLATLMVNSLERVPRLGDTVDTPLGVMRIENMARNRITRLSIQLSQSVRAQANGEA</sequence>
<dbReference type="Pfam" id="PF01595">
    <property type="entry name" value="CNNM"/>
    <property type="match status" value="1"/>
</dbReference>
<feature type="domain" description="CNNM transmembrane" evidence="13">
    <location>
        <begin position="1"/>
        <end position="199"/>
    </location>
</feature>
<name>A0A809RST1_9BACT</name>
<evidence type="ECO:0000313" key="15">
    <source>
        <dbReference type="Proteomes" id="UP000662873"/>
    </source>
</evidence>
<dbReference type="PANTHER" id="PTHR43099:SF4">
    <property type="entry name" value="INTEGRAL MEMBRANE PROTEIN"/>
    <property type="match status" value="1"/>
</dbReference>
<evidence type="ECO:0000256" key="8">
    <source>
        <dbReference type="ARBA" id="ARBA00023136"/>
    </source>
</evidence>
<evidence type="ECO:0000256" key="4">
    <source>
        <dbReference type="ARBA" id="ARBA00022692"/>
    </source>
</evidence>
<dbReference type="KEGG" id="npy:NPRO_03670"/>
<dbReference type="InterPro" id="IPR046342">
    <property type="entry name" value="CBS_dom_sf"/>
</dbReference>
<protein>
    <submittedName>
        <fullName evidence="14">Hemolysins containing CBS domain</fullName>
    </submittedName>
</protein>
<gene>
    <name evidence="14" type="ORF">NPRO_03670</name>
</gene>
<proteinExistence type="inferred from homology"/>
<dbReference type="InterPro" id="IPR002550">
    <property type="entry name" value="CNNM"/>
</dbReference>
<accession>A0A809RST1</accession>
<dbReference type="InterPro" id="IPR000644">
    <property type="entry name" value="CBS_dom"/>
</dbReference>
<dbReference type="PANTHER" id="PTHR43099">
    <property type="entry name" value="UPF0053 PROTEIN YRKA"/>
    <property type="match status" value="1"/>
</dbReference>
<dbReference type="SMART" id="SM01091">
    <property type="entry name" value="CorC_HlyC"/>
    <property type="match status" value="1"/>
</dbReference>
<keyword evidence="7 9" id="KW-0129">CBS domain</keyword>
<feature type="domain" description="CBS" evidence="12">
    <location>
        <begin position="218"/>
        <end position="278"/>
    </location>
</feature>
<keyword evidence="3" id="KW-1003">Cell membrane</keyword>
<dbReference type="InterPro" id="IPR005170">
    <property type="entry name" value="Transptr-assoc_dom"/>
</dbReference>
<evidence type="ECO:0000256" key="9">
    <source>
        <dbReference type="PROSITE-ProRule" id="PRU00703"/>
    </source>
</evidence>
<evidence type="ECO:0000256" key="6">
    <source>
        <dbReference type="ARBA" id="ARBA00022989"/>
    </source>
</evidence>
<feature type="transmembrane region" description="Helical" evidence="11">
    <location>
        <begin position="6"/>
        <end position="30"/>
    </location>
</feature>
<evidence type="ECO:0000256" key="3">
    <source>
        <dbReference type="ARBA" id="ARBA00022475"/>
    </source>
</evidence>
<evidence type="ECO:0000259" key="13">
    <source>
        <dbReference type="PROSITE" id="PS51846"/>
    </source>
</evidence>